<reference evidence="2" key="1">
    <citation type="journal article" date="2014" name="Int. J. Syst. Evol. Microbiol.">
        <title>Complete genome sequence of Corynebacterium casei LMG S-19264T (=DSM 44701T), isolated from a smear-ripened cheese.</title>
        <authorList>
            <consortium name="US DOE Joint Genome Institute (JGI-PGF)"/>
            <person name="Walter F."/>
            <person name="Albersmeier A."/>
            <person name="Kalinowski J."/>
            <person name="Ruckert C."/>
        </authorList>
    </citation>
    <scope>NUCLEOTIDE SEQUENCE</scope>
    <source>
        <strain evidence="2">CGMCC 4.5737</strain>
    </source>
</reference>
<accession>A0A8J3CD52</accession>
<feature type="region of interest" description="Disordered" evidence="1">
    <location>
        <begin position="209"/>
        <end position="237"/>
    </location>
</feature>
<dbReference type="Proteomes" id="UP000637578">
    <property type="component" value="Unassembled WGS sequence"/>
</dbReference>
<dbReference type="EMBL" id="BMMK01000037">
    <property type="protein sequence ID" value="GGM76640.1"/>
    <property type="molecule type" value="Genomic_DNA"/>
</dbReference>
<organism evidence="2 3">
    <name type="scientific">Longimycelium tulufanense</name>
    <dbReference type="NCBI Taxonomy" id="907463"/>
    <lineage>
        <taxon>Bacteria</taxon>
        <taxon>Bacillati</taxon>
        <taxon>Actinomycetota</taxon>
        <taxon>Actinomycetes</taxon>
        <taxon>Pseudonocardiales</taxon>
        <taxon>Pseudonocardiaceae</taxon>
        <taxon>Longimycelium</taxon>
    </lineage>
</organism>
<evidence type="ECO:0000313" key="2">
    <source>
        <dbReference type="EMBL" id="GGM76640.1"/>
    </source>
</evidence>
<keyword evidence="3" id="KW-1185">Reference proteome</keyword>
<proteinExistence type="predicted"/>
<dbReference type="AlphaFoldDB" id="A0A8J3CD52"/>
<comment type="caution">
    <text evidence="2">The sequence shown here is derived from an EMBL/GenBank/DDBJ whole genome shotgun (WGS) entry which is preliminary data.</text>
</comment>
<dbReference type="RefSeq" id="WP_189061253.1">
    <property type="nucleotide sequence ID" value="NZ_BMMK01000037.1"/>
</dbReference>
<evidence type="ECO:0000313" key="3">
    <source>
        <dbReference type="Proteomes" id="UP000637578"/>
    </source>
</evidence>
<evidence type="ECO:0000256" key="1">
    <source>
        <dbReference type="SAM" id="MobiDB-lite"/>
    </source>
</evidence>
<protein>
    <submittedName>
        <fullName evidence="2">Uncharacterized protein</fullName>
    </submittedName>
</protein>
<sequence length="535" mass="60040">MLAVDFCPRYRSMVDPFAMLSASVECDRAAAKAQARAWLDSAAPAELVMVYAADVTLRSRPRSGRAILREWWRRSAAHRDLIAAVMRHRDTDPPQSPTASGHGDPDGDLPAWWYATRPGRFRALVGKIRADAGIGYEEATQHATAHIRQWYAEQADTGWTADRACTWGFEVTRRHDPRVIRAPRSRAAAARRADDDTLMRAYTATRAGVDDEPWRDDDSPLAYEEPEDRPDQATTLDPTWHTPCVVCGIERSTAEQQPAPGRDDDGLCQACRDRNERGIPQPAAGHPRTRAEWVAARCAYLTTAYPTAARRILGRYWQVAGEADRAHIQAWATRYLPRALAPTLAAVPGQRPPQPSAAVQRRRMRAHCARILAQHPPLAARDILTMEWQRATGAARTVVADVMRQHRATFTQAAAEAPDQSTAMARRCLALVSCAATVDQARERLRDLWRRVPSPRARDAIREWVTRHSARLDPWVNSAEQWDKDHHGPCRRCRRVPTVTGKRVGFLRRGLCVECRRQAHTEPPTTPTARLPRAS</sequence>
<reference evidence="2" key="2">
    <citation type="submission" date="2020-09" db="EMBL/GenBank/DDBJ databases">
        <authorList>
            <person name="Sun Q."/>
            <person name="Zhou Y."/>
        </authorList>
    </citation>
    <scope>NUCLEOTIDE SEQUENCE</scope>
    <source>
        <strain evidence="2">CGMCC 4.5737</strain>
    </source>
</reference>
<gene>
    <name evidence="2" type="ORF">GCM10012275_54200</name>
</gene>
<name>A0A8J3CD52_9PSEU</name>